<gene>
    <name evidence="1" type="ORF">QS95_14635</name>
</gene>
<comment type="caution">
    <text evidence="1">The sequence shown here is derived from an EMBL/GenBank/DDBJ whole genome shotgun (WGS) entry which is preliminary data.</text>
</comment>
<evidence type="ECO:0000313" key="1">
    <source>
        <dbReference type="EMBL" id="KIF59395.1"/>
    </source>
</evidence>
<reference evidence="1 2" key="1">
    <citation type="submission" date="2014-11" db="EMBL/GenBank/DDBJ databases">
        <title>Draft genome sequence of Pseudomonas fluorescens strains SF4c SF39a.</title>
        <authorList>
            <person name="Underwood G.E."/>
            <person name="Ly L.K."/>
            <person name="Bitzer A.S."/>
            <person name="Godino A."/>
            <person name="Bucci V."/>
            <person name="Fischer S."/>
            <person name="Silby M.W."/>
        </authorList>
    </citation>
    <scope>NUCLEOTIDE SEQUENCE [LARGE SCALE GENOMIC DNA]</scope>
    <source>
        <strain evidence="1 2">SF4c</strain>
    </source>
</reference>
<dbReference type="Proteomes" id="UP000031587">
    <property type="component" value="Unassembled WGS sequence"/>
</dbReference>
<dbReference type="AlphaFoldDB" id="A0AAE2A6F8"/>
<organism evidence="1 2">
    <name type="scientific">Pseudomonas fluorescens</name>
    <dbReference type="NCBI Taxonomy" id="294"/>
    <lineage>
        <taxon>Bacteria</taxon>
        <taxon>Pseudomonadati</taxon>
        <taxon>Pseudomonadota</taxon>
        <taxon>Gammaproteobacteria</taxon>
        <taxon>Pseudomonadales</taxon>
        <taxon>Pseudomonadaceae</taxon>
        <taxon>Pseudomonas</taxon>
    </lineage>
</organism>
<proteinExistence type="predicted"/>
<sequence>MAIRINDNLSQLWGDNLVNDRRDIWLWKRLQEYGLNIGPLDRAPREMRNIIAECLSLHPHLAETLKQQEAAKLLHQDHFKWIHEGKRQISWVSNRLLSASGLIPFMIPTNLHGMDRLYYIADCWEADITYKRIELKNIEELWKSQKNADKPFRWFKDDNQKILLAWEWLTKNTQLTLSCPPFEDYEDLLIYFDESFIINEQRELYLTKIKARWSQQKYRSNLSGKSQYNFILSDKAIRSLDKICEQHEISRARAIEILIAQEEINATYIAEKLKNSKLLNQD</sequence>
<name>A0AAE2A6F8_PSEFL</name>
<dbReference type="EMBL" id="JTGH01000012">
    <property type="protein sequence ID" value="KIF59395.1"/>
    <property type="molecule type" value="Genomic_DNA"/>
</dbReference>
<accession>A0AAE2A6F8</accession>
<evidence type="ECO:0000313" key="2">
    <source>
        <dbReference type="Proteomes" id="UP000031587"/>
    </source>
</evidence>
<protein>
    <submittedName>
        <fullName evidence="1">Uncharacterized protein</fullName>
    </submittedName>
</protein>
<dbReference type="RefSeq" id="WP_039769069.1">
    <property type="nucleotide sequence ID" value="NZ_JTGH01000012.1"/>
</dbReference>